<evidence type="ECO:0000256" key="3">
    <source>
        <dbReference type="ARBA" id="ARBA00022511"/>
    </source>
</evidence>
<dbReference type="GO" id="GO:0016020">
    <property type="term" value="C:membrane"/>
    <property type="evidence" value="ECO:0007669"/>
    <property type="project" value="UniProtKB-UniRule"/>
</dbReference>
<gene>
    <name evidence="14 18" type="primary">Z</name>
</gene>
<dbReference type="EMBL" id="MT085102">
    <property type="protein sequence ID" value="QIM73731.1"/>
    <property type="molecule type" value="Genomic_RNA"/>
</dbReference>
<dbReference type="GO" id="GO:0020002">
    <property type="term" value="C:host cell plasma membrane"/>
    <property type="evidence" value="ECO:0007669"/>
    <property type="project" value="UniProtKB-SubCell"/>
</dbReference>
<evidence type="ECO:0000256" key="11">
    <source>
        <dbReference type="ARBA" id="ARBA00023200"/>
    </source>
</evidence>
<feature type="compositionally biased region" description="Polar residues" evidence="16">
    <location>
        <begin position="1"/>
        <end position="10"/>
    </location>
</feature>
<keyword evidence="14" id="KW-0946">Virion</keyword>
<comment type="domain">
    <text evidence="14">Late-budding domains (L domains) are short sequence motifs essential for viral particle budding. They recruit proteins of the host ESCRT machinery (Endosomal Sorting Complex Required for Transport) or ESCRT-associated proteins.</text>
</comment>
<organism evidence="18">
    <name type="scientific">Arenavirus sp</name>
    <dbReference type="NCBI Taxonomy" id="41118"/>
    <lineage>
        <taxon>Viruses</taxon>
        <taxon>Riboviria</taxon>
        <taxon>Orthornavirae</taxon>
        <taxon>Negarnaviricota</taxon>
        <taxon>Polyploviricotina</taxon>
        <taxon>Bunyaviricetes</taxon>
        <taxon>Hareavirales</taxon>
        <taxon>Arenaviridae</taxon>
        <taxon>Arenavirus</taxon>
    </lineage>
</organism>
<dbReference type="Gene3D" id="3.30.160.310">
    <property type="match status" value="1"/>
</dbReference>
<evidence type="ECO:0000256" key="10">
    <source>
        <dbReference type="ARBA" id="ARBA00023136"/>
    </source>
</evidence>
<comment type="similarity">
    <text evidence="1 14">Belongs to the arenaviridae Z protein family.</text>
</comment>
<keyword evidence="3 14" id="KW-1032">Host cell membrane</keyword>
<evidence type="ECO:0000256" key="13">
    <source>
        <dbReference type="ARBA" id="ARBA00093315"/>
    </source>
</evidence>
<evidence type="ECO:0000256" key="1">
    <source>
        <dbReference type="ARBA" id="ARBA00005503"/>
    </source>
</evidence>
<feature type="chain" id="PRO_5034755863" description="RING finger protein Z" evidence="14">
    <location>
        <begin position="2"/>
        <end position="94"/>
    </location>
</feature>
<evidence type="ECO:0000256" key="12">
    <source>
        <dbReference type="ARBA" id="ARBA00023288"/>
    </source>
</evidence>
<comment type="function">
    <text evidence="13">Plays a crucial role in virion assembly and budding. Expressed late in the virus life cycle, it acts as an inhibitor of viral transcription and RNA synthesis by interacting with the viral polymerase L. Presumably recruits the NP encapsidated genome to cellular membranes at budding sites via direct interaction with NP. Plays critical roles in the final steps of viral release by interacting with host TSG101, a member of the vacuolar protein-sorting pathway and using other cellular host proteins involved in vesicle formation pathway. The budding of the virus progeny occurs after association of protein Z with the viral glycoprotein complex SSP-GP1-GP2 at the cell periphery, step that requires myristoylation of protein Z. Also selectively represses protein production by associating with host eIF4E. In cell-based minigenome assay, has an inhibitory effect on the ribonucleoprotein machinery (vRNP), which is responsible for the replication and transcription of the viral genome.</text>
</comment>
<feature type="short sequence motif" description="PTAP/PSAP motif" evidence="14">
    <location>
        <begin position="86"/>
        <end position="89"/>
    </location>
</feature>
<keyword evidence="14" id="KW-0945">Host-virus interaction</keyword>
<proteinExistence type="inferred from homology"/>
<dbReference type="GO" id="GO:0039702">
    <property type="term" value="P:viral budding via host ESCRT complex"/>
    <property type="evidence" value="ECO:0007669"/>
    <property type="project" value="UniProtKB-UniRule"/>
</dbReference>
<sequence>MGNTKSTKASTAPLPPPPAYRAPLIPDMGHFGPTFCKSCWFENRGLVKCSDHYLCMNCLTLLLSVSDRCPICKLPLPTKLELGATPTAPPSEET</sequence>
<comment type="PTM">
    <text evidence="14">Myristoylation is required for the role of RING finger protein Z in assembly and budding.</text>
</comment>
<evidence type="ECO:0000256" key="16">
    <source>
        <dbReference type="SAM" id="MobiDB-lite"/>
    </source>
</evidence>
<keyword evidence="7 14" id="KW-0863">Zinc-finger</keyword>
<evidence type="ECO:0000256" key="5">
    <source>
        <dbReference type="ARBA" id="ARBA00022637"/>
    </source>
</evidence>
<evidence type="ECO:0000256" key="9">
    <source>
        <dbReference type="ARBA" id="ARBA00022870"/>
    </source>
</evidence>
<name>A0A858HVG9_9VIRU</name>
<evidence type="ECO:0000256" key="15">
    <source>
        <dbReference type="PIRSR" id="PIRSR004030-1"/>
    </source>
</evidence>
<keyword evidence="11 14" id="KW-1035">Host cytoplasm</keyword>
<keyword evidence="6 14" id="KW-0519">Myristate</keyword>
<feature type="lipid moiety-binding region" description="N-myristoyl glycine; by host" evidence="14 15">
    <location>
        <position position="2"/>
    </location>
</feature>
<dbReference type="EMBL" id="MT085103">
    <property type="protein sequence ID" value="QIM73733.1"/>
    <property type="molecule type" value="Genomic_RNA"/>
</dbReference>
<accession>A0A858HVG9</accession>
<evidence type="ECO:0000256" key="4">
    <source>
        <dbReference type="ARBA" id="ARBA00022612"/>
    </source>
</evidence>
<keyword evidence="5 14" id="KW-1198">Viral budding</keyword>
<comment type="subunit">
    <text evidence="14">Interacts with protein NP; this interaction probably directs the encapsidated genome to budding sites. Interacts (via RING domain) with polymerase L; this interaction inhibits viral transcription and replication, Z partially blocks the product exit tunnel for the releasing nascent RNA product. Interacts with the glycoprotein complex; this interaction plays a role in virion budding. Interacts with host eIF4E; this interaction results in eIF4E reduced affinity for its substrate, the 5'-m7 G cap structure. Interacts (via late-budding domain) with host TSG101; this interaction is essential for budding and release of viral particles. Interacts with host RPLP0; this interaction may serve to load ribosome-like particles inside the virion. Interacts with host PML; this interaction induces PML bodies redistribution in the cytoplasm upon viral infection.</text>
</comment>
<dbReference type="InterPro" id="IPR024183">
    <property type="entry name" value="RING_finger_Z_arenaviridae"/>
</dbReference>
<comment type="caution">
    <text evidence="14">Lacks conserved residue(s) required for the propagation of feature annotation.</text>
</comment>
<keyword evidence="10 14" id="KW-0472">Membrane</keyword>
<feature type="initiator methionine" description="Removed; by host" evidence="14">
    <location>
        <position position="1"/>
    </location>
</feature>
<dbReference type="InterPro" id="IPR038485">
    <property type="entry name" value="Z_RING-type_Znf_sf"/>
</dbReference>
<dbReference type="SUPFAM" id="SSF57850">
    <property type="entry name" value="RING/U-box"/>
    <property type="match status" value="1"/>
</dbReference>
<dbReference type="GO" id="GO:0046761">
    <property type="term" value="P:viral budding from plasma membrane"/>
    <property type="evidence" value="ECO:0007669"/>
    <property type="project" value="UniProtKB-UniRule"/>
</dbReference>
<evidence type="ECO:0000313" key="19">
    <source>
        <dbReference type="EMBL" id="QIM73733.1"/>
    </source>
</evidence>
<evidence type="ECO:0000256" key="7">
    <source>
        <dbReference type="ARBA" id="ARBA00022771"/>
    </source>
</evidence>
<evidence type="ECO:0000313" key="18">
    <source>
        <dbReference type="EMBL" id="QIM73731.1"/>
    </source>
</evidence>
<keyword evidence="12 14" id="KW-0449">Lipoprotein</keyword>
<evidence type="ECO:0000256" key="2">
    <source>
        <dbReference type="ARBA" id="ARBA00022462"/>
    </source>
</evidence>
<feature type="zinc finger region" description="RING-type; atypical" evidence="14">
    <location>
        <begin position="36"/>
        <end position="72"/>
    </location>
</feature>
<dbReference type="PIRSF" id="PIRSF004030">
    <property type="entry name" value="Z_ArenaV"/>
    <property type="match status" value="1"/>
</dbReference>
<keyword evidence="14" id="KW-0479">Metal-binding</keyword>
<dbReference type="GO" id="GO:0003723">
    <property type="term" value="F:RNA binding"/>
    <property type="evidence" value="ECO:0007669"/>
    <property type="project" value="UniProtKB-UniRule"/>
</dbReference>
<reference evidence="18" key="1">
    <citation type="journal article" date="2020" name="Res Sq">
        <title>Decoding the RNA viromes of rodent lungs provides new visions into the origin and evolution pattern of rodent-borne diseases in Mainland Southeast Asia.</title>
        <authorList>
            <person name="Wu Z."/>
            <person name="Han Y."/>
            <person name="Liu B."/>
            <person name="Li H."/>
            <person name="Zhu G."/>
            <person name="Latinne A."/>
            <person name="Dong J."/>
            <person name="Sun L."/>
            <person name="Du J."/>
            <person name="Zhou S."/>
            <person name="Chen M."/>
            <person name="Kritiyakan A."/>
            <person name="Jittapalapong S."/>
            <person name="Chaisiri K."/>
            <person name="Buchy P."/>
            <person name="Duong V."/>
            <person name="Yang J."/>
            <person name="Jiang J."/>
            <person name="Xu X."/>
            <person name="Zhou H."/>
            <person name="Yang F."/>
            <person name="Morand S."/>
            <person name="Daszak P."/>
            <person name="Jin Q."/>
        </authorList>
    </citation>
    <scope>NUCLEOTIDE SEQUENCE</scope>
    <source>
        <strain evidence="18">RtRe-AreV/Tn2010A</strain>
        <strain evidence="19">RtRe-AreV/Tn2010B</strain>
    </source>
</reference>
<keyword evidence="4 14" id="KW-1188">Viral release from host cell</keyword>
<evidence type="ECO:0000256" key="6">
    <source>
        <dbReference type="ARBA" id="ARBA00022707"/>
    </source>
</evidence>
<dbReference type="InterPro" id="IPR003224">
    <property type="entry name" value="Z_RING_Znf"/>
</dbReference>
<evidence type="ECO:0000256" key="14">
    <source>
        <dbReference type="HAMAP-Rule" id="MF_04087"/>
    </source>
</evidence>
<protein>
    <recommendedName>
        <fullName evidence="14">RING finger protein Z</fullName>
        <shortName evidence="14">Protein Z</shortName>
    </recommendedName>
    <alternativeName>
        <fullName evidence="14">Zinc-binding protein</fullName>
    </alternativeName>
</protein>
<evidence type="ECO:0000256" key="8">
    <source>
        <dbReference type="ARBA" id="ARBA00022833"/>
    </source>
</evidence>
<feature type="region of interest" description="Disordered" evidence="16">
    <location>
        <begin position="1"/>
        <end position="20"/>
    </location>
</feature>
<comment type="subcellular location">
    <subcellularLocation>
        <location evidence="14">Virion</location>
    </subcellularLocation>
    <subcellularLocation>
        <location evidence="14">Host cytoplasm</location>
        <location evidence="14">Host perinuclear region</location>
    </subcellularLocation>
    <subcellularLocation>
        <location evidence="14">Host cell membrane</location>
        <topology evidence="14">Lipid-anchor</topology>
        <orientation evidence="14">Cytoplasmic side</orientation>
    </subcellularLocation>
    <text evidence="14">Mainly perinuclear. During budding, associates at the inner side of the plasma membrane of infected cells.</text>
</comment>
<feature type="domain" description="RING finger protein Z zinc finger" evidence="17">
    <location>
        <begin position="32"/>
        <end position="80"/>
    </location>
</feature>
<evidence type="ECO:0000259" key="17">
    <source>
        <dbReference type="Pfam" id="PF03854"/>
    </source>
</evidence>
<dbReference type="Pfam" id="PF03854">
    <property type="entry name" value="zf-P11"/>
    <property type="match status" value="1"/>
</dbReference>
<dbReference type="GO" id="GO:0044220">
    <property type="term" value="C:host cell perinuclear region of cytoplasm"/>
    <property type="evidence" value="ECO:0007669"/>
    <property type="project" value="UniProtKB-SubCell"/>
</dbReference>
<keyword evidence="8 14" id="KW-0862">Zinc</keyword>
<keyword evidence="9 14" id="KW-1043">Host membrane</keyword>
<dbReference type="GO" id="GO:0008270">
    <property type="term" value="F:zinc ion binding"/>
    <property type="evidence" value="ECO:0007669"/>
    <property type="project" value="UniProtKB-UniRule"/>
</dbReference>
<dbReference type="HAMAP" id="MF_04087">
    <property type="entry name" value="ARENA_Z"/>
    <property type="match status" value="1"/>
</dbReference>
<keyword evidence="2 14" id="KW-1187">Viral budding via the host ESCRT complexes</keyword>
<dbReference type="GO" id="GO:0044423">
    <property type="term" value="C:virion component"/>
    <property type="evidence" value="ECO:0007669"/>
    <property type="project" value="UniProtKB-UniRule"/>
</dbReference>